<feature type="region of interest" description="Disordered" evidence="1">
    <location>
        <begin position="845"/>
        <end position="896"/>
    </location>
</feature>
<feature type="compositionally biased region" description="Polar residues" evidence="1">
    <location>
        <begin position="137"/>
        <end position="148"/>
    </location>
</feature>
<organism evidence="2 3">
    <name type="scientific">Solea senegalensis</name>
    <name type="common">Senegalese sole</name>
    <dbReference type="NCBI Taxonomy" id="28829"/>
    <lineage>
        <taxon>Eukaryota</taxon>
        <taxon>Metazoa</taxon>
        <taxon>Chordata</taxon>
        <taxon>Craniata</taxon>
        <taxon>Vertebrata</taxon>
        <taxon>Euteleostomi</taxon>
        <taxon>Actinopterygii</taxon>
        <taxon>Neopterygii</taxon>
        <taxon>Teleostei</taxon>
        <taxon>Neoteleostei</taxon>
        <taxon>Acanthomorphata</taxon>
        <taxon>Carangaria</taxon>
        <taxon>Pleuronectiformes</taxon>
        <taxon>Pleuronectoidei</taxon>
        <taxon>Soleidae</taxon>
        <taxon>Solea</taxon>
    </lineage>
</organism>
<feature type="region of interest" description="Disordered" evidence="1">
    <location>
        <begin position="560"/>
        <end position="588"/>
    </location>
</feature>
<evidence type="ECO:0000313" key="3">
    <source>
        <dbReference type="Proteomes" id="UP000693946"/>
    </source>
</evidence>
<reference evidence="2 3" key="1">
    <citation type="journal article" date="2021" name="Sci. Rep.">
        <title>Chromosome anchoring in Senegalese sole (Solea senegalensis) reveals sex-associated markers and genome rearrangements in flatfish.</title>
        <authorList>
            <person name="Guerrero-Cozar I."/>
            <person name="Gomez-Garrido J."/>
            <person name="Berbel C."/>
            <person name="Martinez-Blanch J.F."/>
            <person name="Alioto T."/>
            <person name="Claros M.G."/>
            <person name="Gagnaire P.A."/>
            <person name="Manchado M."/>
        </authorList>
    </citation>
    <scope>NUCLEOTIDE SEQUENCE [LARGE SCALE GENOMIC DNA]</scope>
    <source>
        <strain evidence="2">Sse05_10M</strain>
    </source>
</reference>
<sequence length="3164" mass="341056">MGKDDVKTDISRDHPFLSDIFHRVTRDVSDMTREVHHWDEEERAASVDEQEKETLGPVTIQKVDDYLDKFFSRRVAFTEEDFQITRDAKKPERTLKKDTGLTQHKSTFAEVLKAVQFFLTGKLDVNDCSRPPESETVADTQVSETKPASSKYGDNDLMSDIKLDHTVTSVFSQVTKDVNHLVQKVHRWDKEECAMSEDQEEKSMLGPTTIQNVDDYLDTFFARRTAFAQEDAWKPKKEMSLSQPKSAFTEVVKAVKKFLPVKLDFEEPETRPSSRKSTGSEESATEDLQPVNSPVTVDEGLSAAEVKEEVAESGSETSSAKSEKIEDFELLVPAEDEMETCGISSADDADAHVSKSPSPAPEEITDDTQHGVSPATLDGDASAAAEYEMETSTLAVEISSQTLEEICSISSAELDEEVSEIDSKKTASPVSPTTTEASTLEVEDGSQTFEETCRVSPSSSESSGKEEKLITFAQTLLDEFIRADPDAQTSPPDVAKICSEVLRDSGGICAGLEVSQDDKLTASINLPRITVTIEVSEVVSVCSETTCNIELHSPVVSEDTIDVEVPESRPSSSHLAESRGTRKPPPPTAEAVLDELDAVTSEVADSCTTALEDICTSSSAMSEEGRSEGVPELRSQGSRTIPSPVSPVSTAVAVTDKTQPGITVESTYKVCTEAFEETCSFSPAQSDECGDEKAAETRPFLSDSIGPQDGRKTASPACFIPHTGAVSDDTQLGICLDTLDKFQSVTVRVEVETFTSDETVGSSEVFEQTRILSSVVSDKIMGLVDNEVPRAAAENEMEMSGLAVESVSQTFEETGRVSPAVSESGNDENLLNFAQTLLDEFLRADPDAKSSPPDVAKMCSGVLKDTGSISPPLEDTDTRPSSSHYSGSQDDMHPASTALLTPTTATPLFTLTLEMSEIAEKIAENFKDTHKVSPSVSEDAIDFEDTHKVSPSVSEDAIDFEDTGRLSCTHLTESQSTRKTPPPTPATEFDGFTQVDSCTEAFEEICTLSPPVLEDGRDDNVPKTRLFSPYVESQDSILTTEVVTDDNLSGITPTILDEEDTFTPEMADRCTEAFEETTISYPGVSEDRQDNVPETTDDTLSIVNEEAFEDTCTLSGAVSDDGAVPESRPPSSHFTRSEESRTPSPVSTIPTITEVTDDTQCGATSPILHEITEVGHSVIGTLDETCTVSPPYPVSPIPTTTEVLDETLPAYITQAILDEVYAVTQVEDGLTEAFEETCKISPPESENDKDEVSMLDAVPSAKNEMETSTRVDDEVEISPTLEETCRLSPAVSESATDDNLLTFAQTLLDEFVKADPDITKPPPDVAKICSEALKDTSSIPPAFKASAPKPLSSHDLEPQDFKHTVSPSTSTTATLSDDTRPRICVSLEMSTTFEVADTCSASPTVLEDTRDFEVQEHRLSFSHLRELEGTKETPPHTTDMVTPEVADTCKEAFEICILSPAVSEDGRDEDVIETHSPVFPVPVTAVITEDTLPDISPVVLDQVLSTTIQHEVDMFITEVAGGCSKAFVSAEAMDKDLLKTRPPSSCFISPISQIPTTTEVTDDTQPCITSILDEIDTFTIVNAEDSFTEAFENASPGMSEDGKGEISETGPYTSCFIKSDEGRLTPFPVSASPTATEIADDTQTGITPYILDERDRVTSKVEDSCTKEFEETSGVSPAELDNGEDEEISAARPISVSALPTATEVTDDTQPAMTPSILDEVEIVSPTVKDVCTKAFGETSGEDEVFQTGLSSSLLTILEETPSPVSVIPTTTEITDDTGITSPILDGVDMFILEVAEAFDKTCTIFPVMSEDSRDEVPETRPSSSQPFSVYPIPTMTVVTEHTQPVIPPGVLEEADTLTPTVEDICTESFEETNISPAEREISPTPSSETIPDETQHGISPSAAAEEEIETSTLEAENISQTFDDTCGISQAPSESGKENLLSFAQTLLDEFIRADPNASTPPPDLAKICSDALKDTVSIPHGLKTSVSGPSSSHYTGSQDVKYTATPVSSTPITAMLSDTQIRVCLAVPPDVSEDTSNIGVVENRLSFSYSTEATAATSSTTVAVDTFTLEVVDGCTEVFETAPSPVLHIPATVEITDDIPSGITPAILEGVLSTSTQDEVDTFIPDVEFSCTKAFEDICSIAPAVSEEGKNEGVEIITGLQDSMSTSSPVSAIPTTDGTVPGITQAILDEVDTFTPRVSDSSVEAFKDISPAVSDDSRDEVFQKRPSSSRTTPPVSLIPTTAAVTDDAQTGTTPSILDEVTPVMAGSCTEAFEETYTLSQVVSEDGRDEDGLMTQISSCSLGSQDSRTTPSPTALLTTNTEVTDDTQPGITPGILDEVDRFTPMVADSSIEAFKDTCSISPTASDDSRDETKALSSGTTTPTLVSSIPTTAAITDVVQPGTTVNLNELDMVSLDVAGSCAEAFEEACSVSQVESGESGDKAPQTRSSFNLSIRLQDNRTTPSPVSPKPPTAKVIEITLPCIAPVIMDEVNTFTPIKEDSCTMAFQETCSISPAELDEVSETRPFSSHSVKSEGSTKTASPVSPIPITEAVLVSLDVVETFTPEVADHGSEAYEDTCTLFEAVSEDSRKEVPETRRVSSHSVSLQDSRKTPSTVSPIPMAEAVTDETLSGITSVLDEIDMLTAEVAESCAGAFEETVSISPAESEEGENEVTDIISSSSHTIRSQDSETTPSPVSPLPNAAAVTDDMLHGVTPAVLDEVLKTAETEVDMLTYVVAETCTKVFENFVLSQAEPEVQDDGIVKDTMPISTLTTRLQDSRTTSSPVTTIPTTAEVSDDNLPGITFALLEGVLSAHPQTDVDLCTSEVEESCFEAFEEICSPSVSEDEGDEVSERTPSLSISGASQKRDTASPDFLVPTTLGKTDDKLACIIPVTRSSSTVSPLNLTPTQMEASLCSFSQAILNGLLKTLADNDMTFTPETVVADSCSHTLSRIMTQMNQDKLRTGGKTKGACYSHSSHETPSITPELQKREKSSVWRKVFGFGQSYKIHPLTQEDSKEYSRSPLVTSSTTEDLFLSEDETQEFPKKKTSVWRKAFGLGRSSKIHPLQHEDLKEYSFSLETPSTIEDQFLPEDELHELQKKKKTSVWRKVFGLRRSNKIHSLPHEELKESESESCIFLKEKEDKPKSKQNCCLQLLCRCCCPSENSS</sequence>
<feature type="region of interest" description="Disordered" evidence="1">
    <location>
        <begin position="2587"/>
        <end position="2616"/>
    </location>
</feature>
<keyword evidence="3" id="KW-1185">Reference proteome</keyword>
<feature type="compositionally biased region" description="Polar residues" evidence="1">
    <location>
        <begin position="2600"/>
        <end position="2616"/>
    </location>
</feature>
<feature type="region of interest" description="Disordered" evidence="1">
    <location>
        <begin position="1874"/>
        <end position="1908"/>
    </location>
</feature>
<feature type="region of interest" description="Disordered" evidence="1">
    <location>
        <begin position="1339"/>
        <end position="1376"/>
    </location>
</feature>
<feature type="compositionally biased region" description="Basic and acidic residues" evidence="1">
    <location>
        <begin position="2587"/>
        <end position="2597"/>
    </location>
</feature>
<feature type="region of interest" description="Disordered" evidence="1">
    <location>
        <begin position="2660"/>
        <end position="2699"/>
    </location>
</feature>
<feature type="compositionally biased region" description="Polar residues" evidence="1">
    <location>
        <begin position="2675"/>
        <end position="2693"/>
    </location>
</feature>
<feature type="region of interest" description="Disordered" evidence="1">
    <location>
        <begin position="2432"/>
        <end position="2471"/>
    </location>
</feature>
<feature type="compositionally biased region" description="Polar residues" evidence="1">
    <location>
        <begin position="2852"/>
        <end position="2862"/>
    </location>
</feature>
<proteinExistence type="predicted"/>
<dbReference type="EMBL" id="JAGKHQ010000258">
    <property type="protein sequence ID" value="KAG7470426.1"/>
    <property type="molecule type" value="Genomic_DNA"/>
</dbReference>
<feature type="compositionally biased region" description="Polar residues" evidence="1">
    <location>
        <begin position="2524"/>
        <end position="2542"/>
    </location>
</feature>
<feature type="region of interest" description="Disordered" evidence="1">
    <location>
        <begin position="129"/>
        <end position="154"/>
    </location>
</feature>
<feature type="region of interest" description="Disordered" evidence="1">
    <location>
        <begin position="2840"/>
        <end position="2874"/>
    </location>
</feature>
<name>A0AAV6PPU4_SOLSE</name>
<feature type="compositionally biased region" description="Low complexity" evidence="1">
    <location>
        <begin position="1364"/>
        <end position="1376"/>
    </location>
</feature>
<feature type="compositionally biased region" description="Acidic residues" evidence="1">
    <location>
        <begin position="328"/>
        <end position="339"/>
    </location>
</feature>
<gene>
    <name evidence="2" type="ORF">JOB18_025215</name>
</gene>
<feature type="region of interest" description="Disordered" evidence="1">
    <location>
        <begin position="2958"/>
        <end position="2982"/>
    </location>
</feature>
<feature type="region of interest" description="Disordered" evidence="1">
    <location>
        <begin position="1115"/>
        <end position="1149"/>
    </location>
</feature>
<feature type="compositionally biased region" description="Low complexity" evidence="1">
    <location>
        <begin position="2227"/>
        <end position="2236"/>
    </location>
</feature>
<feature type="region of interest" description="Disordered" evidence="1">
    <location>
        <begin position="618"/>
        <end position="647"/>
    </location>
</feature>
<evidence type="ECO:0000256" key="1">
    <source>
        <dbReference type="SAM" id="MobiDB-lite"/>
    </source>
</evidence>
<evidence type="ECO:0000313" key="2">
    <source>
        <dbReference type="EMBL" id="KAG7470426.1"/>
    </source>
</evidence>
<feature type="compositionally biased region" description="Polar residues" evidence="1">
    <location>
        <begin position="426"/>
        <end position="438"/>
    </location>
</feature>
<feature type="region of interest" description="Disordered" evidence="1">
    <location>
        <begin position="2520"/>
        <end position="2543"/>
    </location>
</feature>
<feature type="compositionally biased region" description="Polar residues" evidence="1">
    <location>
        <begin position="879"/>
        <end position="889"/>
    </location>
</feature>
<feature type="region of interest" description="Disordered" evidence="1">
    <location>
        <begin position="418"/>
        <end position="466"/>
    </location>
</feature>
<protein>
    <submittedName>
        <fullName evidence="2">Uncharacterized protein</fullName>
    </submittedName>
</protein>
<comment type="caution">
    <text evidence="2">The sequence shown here is derived from an EMBL/GenBank/DDBJ whole genome shotgun (WGS) entry which is preliminary data.</text>
</comment>
<feature type="compositionally biased region" description="Polar residues" evidence="1">
    <location>
        <begin position="2375"/>
        <end position="2386"/>
    </location>
</feature>
<feature type="compositionally biased region" description="Polar residues" evidence="1">
    <location>
        <begin position="2445"/>
        <end position="2461"/>
    </location>
</feature>
<accession>A0AAV6PPU4</accession>
<feature type="region of interest" description="Disordered" evidence="1">
    <location>
        <begin position="266"/>
        <end position="388"/>
    </location>
</feature>
<feature type="region of interest" description="Disordered" evidence="1">
    <location>
        <begin position="2360"/>
        <end position="2386"/>
    </location>
</feature>
<feature type="region of interest" description="Disordered" evidence="1">
    <location>
        <begin position="2211"/>
        <end position="2239"/>
    </location>
</feature>
<dbReference type="Proteomes" id="UP000693946">
    <property type="component" value="Unassembled WGS sequence"/>
</dbReference>
<feature type="compositionally biased region" description="Basic and acidic residues" evidence="1">
    <location>
        <begin position="1352"/>
        <end position="1363"/>
    </location>
</feature>